<evidence type="ECO:0000313" key="5">
    <source>
        <dbReference type="Proteomes" id="UP000283841"/>
    </source>
</evidence>
<evidence type="ECO:0000256" key="1">
    <source>
        <dbReference type="PROSITE-ProRule" id="PRU00325"/>
    </source>
</evidence>
<sequence length="287" mass="31860">MEPPTRSQSDDIPSISQIIERLIAELSTIEPQNNNTTGPPTTTTTAWPSQSMSTQQGDIQNQNPFHSLQGSQLSKVKSLMLTLHCLFPNELLLALDILDRKLVRRFVSSKQTEDGNVNAAEYTNTSGSGDDREEIPDSQEEEEEVDSLPEQQTSVRDEMFLVLSTSSTTSQSSRRVPEKYYEVRLRAWNCTCPGFVLSAFRNLGNAVEEDVGVREDEDEEMNDYHGDHWLGGTLTRTMWGNSAPPMCKHLLACILATRCAGLFGNGLQERIDVSQTEMAGWAAGWGG</sequence>
<evidence type="ECO:0000313" key="4">
    <source>
        <dbReference type="EMBL" id="RWQ95078.1"/>
    </source>
</evidence>
<feature type="compositionally biased region" description="Polar residues" evidence="2">
    <location>
        <begin position="46"/>
        <end position="66"/>
    </location>
</feature>
<organism evidence="4 5">
    <name type="scientific">Byssochlamys spectabilis</name>
    <name type="common">Paecilomyces variotii</name>
    <dbReference type="NCBI Taxonomy" id="264951"/>
    <lineage>
        <taxon>Eukaryota</taxon>
        <taxon>Fungi</taxon>
        <taxon>Dikarya</taxon>
        <taxon>Ascomycota</taxon>
        <taxon>Pezizomycotina</taxon>
        <taxon>Eurotiomycetes</taxon>
        <taxon>Eurotiomycetidae</taxon>
        <taxon>Eurotiales</taxon>
        <taxon>Thermoascaceae</taxon>
        <taxon>Paecilomyces</taxon>
    </lineage>
</organism>
<dbReference type="EMBL" id="RCNU01000006">
    <property type="protein sequence ID" value="RWQ95078.1"/>
    <property type="molecule type" value="Genomic_DNA"/>
</dbReference>
<dbReference type="STRING" id="264951.A0A443HTD3"/>
<protein>
    <recommendedName>
        <fullName evidence="3">SWIM-type domain-containing protein</fullName>
    </recommendedName>
</protein>
<evidence type="ECO:0000259" key="3">
    <source>
        <dbReference type="PROSITE" id="PS50966"/>
    </source>
</evidence>
<keyword evidence="1" id="KW-0479">Metal-binding</keyword>
<proteinExistence type="predicted"/>
<dbReference type="GO" id="GO:0008270">
    <property type="term" value="F:zinc ion binding"/>
    <property type="evidence" value="ECO:0007669"/>
    <property type="project" value="UniProtKB-KW"/>
</dbReference>
<dbReference type="GeneID" id="39596188"/>
<keyword evidence="5" id="KW-1185">Reference proteome</keyword>
<feature type="region of interest" description="Disordered" evidence="2">
    <location>
        <begin position="28"/>
        <end position="66"/>
    </location>
</feature>
<gene>
    <name evidence="4" type="ORF">C8Q69DRAFT_280671</name>
</gene>
<keyword evidence="1" id="KW-0862">Zinc</keyword>
<dbReference type="InterPro" id="IPR007527">
    <property type="entry name" value="Znf_SWIM"/>
</dbReference>
<evidence type="ECO:0000256" key="2">
    <source>
        <dbReference type="SAM" id="MobiDB-lite"/>
    </source>
</evidence>
<dbReference type="PROSITE" id="PS50966">
    <property type="entry name" value="ZF_SWIM"/>
    <property type="match status" value="1"/>
</dbReference>
<dbReference type="AlphaFoldDB" id="A0A443HTD3"/>
<dbReference type="Proteomes" id="UP000283841">
    <property type="component" value="Unassembled WGS sequence"/>
</dbReference>
<feature type="compositionally biased region" description="Acidic residues" evidence="2">
    <location>
        <begin position="131"/>
        <end position="147"/>
    </location>
</feature>
<feature type="region of interest" description="Disordered" evidence="2">
    <location>
        <begin position="116"/>
        <end position="151"/>
    </location>
</feature>
<feature type="domain" description="SWIM-type" evidence="3">
    <location>
        <begin position="181"/>
        <end position="258"/>
    </location>
</feature>
<dbReference type="RefSeq" id="XP_028484723.1">
    <property type="nucleotide sequence ID" value="XM_028626911.1"/>
</dbReference>
<reference evidence="4 5" key="1">
    <citation type="journal article" date="2018" name="Front. Microbiol.">
        <title>Genomic and genetic insights into a cosmopolitan fungus, Paecilomyces variotii (Eurotiales).</title>
        <authorList>
            <person name="Urquhart A.S."/>
            <person name="Mondo S.J."/>
            <person name="Makela M.R."/>
            <person name="Hane J.K."/>
            <person name="Wiebenga A."/>
            <person name="He G."/>
            <person name="Mihaltcheva S."/>
            <person name="Pangilinan J."/>
            <person name="Lipzen A."/>
            <person name="Barry K."/>
            <person name="de Vries R.P."/>
            <person name="Grigoriev I.V."/>
            <person name="Idnurm A."/>
        </authorList>
    </citation>
    <scope>NUCLEOTIDE SEQUENCE [LARGE SCALE GENOMIC DNA]</scope>
    <source>
        <strain evidence="4 5">CBS 101075</strain>
    </source>
</reference>
<comment type="caution">
    <text evidence="4">The sequence shown here is derived from an EMBL/GenBank/DDBJ whole genome shotgun (WGS) entry which is preliminary data.</text>
</comment>
<accession>A0A443HTD3</accession>
<feature type="compositionally biased region" description="Low complexity" evidence="2">
    <location>
        <begin position="31"/>
        <end position="45"/>
    </location>
</feature>
<name>A0A443HTD3_BYSSP</name>
<dbReference type="VEuPathDB" id="FungiDB:C8Q69DRAFT_280671"/>
<keyword evidence="1" id="KW-0863">Zinc-finger</keyword>